<evidence type="ECO:0000259" key="1">
    <source>
        <dbReference type="Pfam" id="PF00149"/>
    </source>
</evidence>
<accession>A0A0F9RTZ0</accession>
<reference evidence="2" key="1">
    <citation type="journal article" date="2015" name="Nature">
        <title>Complex archaea that bridge the gap between prokaryotes and eukaryotes.</title>
        <authorList>
            <person name="Spang A."/>
            <person name="Saw J.H."/>
            <person name="Jorgensen S.L."/>
            <person name="Zaremba-Niedzwiedzka K."/>
            <person name="Martijn J."/>
            <person name="Lind A.E."/>
            <person name="van Eijk R."/>
            <person name="Schleper C."/>
            <person name="Guy L."/>
            <person name="Ettema T.J."/>
        </authorList>
    </citation>
    <scope>NUCLEOTIDE SEQUENCE</scope>
</reference>
<protein>
    <recommendedName>
        <fullName evidence="1">Calcineurin-like phosphoesterase domain-containing protein</fullName>
    </recommendedName>
</protein>
<dbReference type="InterPro" id="IPR029052">
    <property type="entry name" value="Metallo-depent_PP-like"/>
</dbReference>
<dbReference type="InterPro" id="IPR050535">
    <property type="entry name" value="DNA_Repair-Maintenance_Comp"/>
</dbReference>
<comment type="caution">
    <text evidence="2">The sequence shown here is derived from an EMBL/GenBank/DDBJ whole genome shotgun (WGS) entry which is preliminary data.</text>
</comment>
<dbReference type="PANTHER" id="PTHR30337">
    <property type="entry name" value="COMPONENT OF ATP-DEPENDENT DSDNA EXONUCLEASE"/>
    <property type="match status" value="1"/>
</dbReference>
<feature type="domain" description="Calcineurin-like phosphoesterase" evidence="1">
    <location>
        <begin position="9"/>
        <end position="189"/>
    </location>
</feature>
<dbReference type="Pfam" id="PF00149">
    <property type="entry name" value="Metallophos"/>
    <property type="match status" value="1"/>
</dbReference>
<evidence type="ECO:0000313" key="2">
    <source>
        <dbReference type="EMBL" id="KKN58219.1"/>
    </source>
</evidence>
<organism evidence="2">
    <name type="scientific">marine sediment metagenome</name>
    <dbReference type="NCBI Taxonomy" id="412755"/>
    <lineage>
        <taxon>unclassified sequences</taxon>
        <taxon>metagenomes</taxon>
        <taxon>ecological metagenomes</taxon>
    </lineage>
</organism>
<dbReference type="Gene3D" id="3.60.21.10">
    <property type="match status" value="1"/>
</dbReference>
<feature type="non-terminal residue" evidence="2">
    <location>
        <position position="256"/>
    </location>
</feature>
<name>A0A0F9RTZ0_9ZZZZ</name>
<dbReference type="SUPFAM" id="SSF56300">
    <property type="entry name" value="Metallo-dependent phosphatases"/>
    <property type="match status" value="1"/>
</dbReference>
<dbReference type="PANTHER" id="PTHR30337:SF0">
    <property type="entry name" value="NUCLEASE SBCCD SUBUNIT D"/>
    <property type="match status" value="1"/>
</dbReference>
<dbReference type="EMBL" id="LAZR01000771">
    <property type="protein sequence ID" value="KKN58219.1"/>
    <property type="molecule type" value="Genomic_DNA"/>
</dbReference>
<sequence>MAEQQLFKKLVCFTDIHFGYKGDSKQHNQDCEDFISWFIEEAKSFEAETCIFLGDWHHNRARTNVGTMNYSLRNIERLGKAFKKFFFITGNHDLYYRDKRELNSMEFSRNVNNVNIVSKPLNQDGVAIIPWLVGDEWKKISRIKCKYMFGHFELPRFKMNAMVNMPETGQLQAEDFIHPEYIFSGHFHKRQIQEKMIYIGNTFPHNYSDAWDDDRGMMFLEWDKEPFFKSWDDAPKYRKLILSELLENPNACLDSN</sequence>
<gene>
    <name evidence="2" type="ORF">LCGC14_0554390</name>
</gene>
<proteinExistence type="predicted"/>
<dbReference type="GO" id="GO:0016787">
    <property type="term" value="F:hydrolase activity"/>
    <property type="evidence" value="ECO:0007669"/>
    <property type="project" value="InterPro"/>
</dbReference>
<dbReference type="AlphaFoldDB" id="A0A0F9RTZ0"/>
<dbReference type="InterPro" id="IPR004843">
    <property type="entry name" value="Calcineurin-like_PHP"/>
</dbReference>